<reference evidence="1 2" key="1">
    <citation type="submission" date="2021-06" db="EMBL/GenBank/DDBJ databases">
        <authorList>
            <person name="Palmer J.M."/>
        </authorList>
    </citation>
    <scope>NUCLEOTIDE SEQUENCE [LARGE SCALE GENOMIC DNA]</scope>
    <source>
        <strain evidence="1 2">XR_2019</strain>
        <tissue evidence="1">Muscle</tissue>
    </source>
</reference>
<name>A0ABV0WSG7_9TELE</name>
<comment type="caution">
    <text evidence="1">The sequence shown here is derived from an EMBL/GenBank/DDBJ whole genome shotgun (WGS) entry which is preliminary data.</text>
</comment>
<gene>
    <name evidence="1" type="ORF">XENORESO_021923</name>
</gene>
<evidence type="ECO:0000313" key="2">
    <source>
        <dbReference type="Proteomes" id="UP001444071"/>
    </source>
</evidence>
<proteinExistence type="predicted"/>
<dbReference type="Proteomes" id="UP001444071">
    <property type="component" value="Unassembled WGS sequence"/>
</dbReference>
<protein>
    <submittedName>
        <fullName evidence="1">Uncharacterized protein</fullName>
    </submittedName>
</protein>
<sequence length="172" mass="19297">MLKFGLGKIQMIRKDKIVLFLVSVSHRYAKNEVLFLQSPESYQNHIQNHKHVKLSKIMSALKGGCKRCHKSGDGHSTNGLEHDGPAASTSTGSVIHKDVISAVGGLNKKWRSGIDPAWKEAFHWLEITADEAGRPSHWVICAHFRTSDFYFCASCAICDILAFYNLYCCKKM</sequence>
<organism evidence="1 2">
    <name type="scientific">Xenotaenia resolanae</name>
    <dbReference type="NCBI Taxonomy" id="208358"/>
    <lineage>
        <taxon>Eukaryota</taxon>
        <taxon>Metazoa</taxon>
        <taxon>Chordata</taxon>
        <taxon>Craniata</taxon>
        <taxon>Vertebrata</taxon>
        <taxon>Euteleostomi</taxon>
        <taxon>Actinopterygii</taxon>
        <taxon>Neopterygii</taxon>
        <taxon>Teleostei</taxon>
        <taxon>Neoteleostei</taxon>
        <taxon>Acanthomorphata</taxon>
        <taxon>Ovalentaria</taxon>
        <taxon>Atherinomorphae</taxon>
        <taxon>Cyprinodontiformes</taxon>
        <taxon>Goodeidae</taxon>
        <taxon>Xenotaenia</taxon>
    </lineage>
</organism>
<dbReference type="EMBL" id="JAHRIM010069628">
    <property type="protein sequence ID" value="MEQ2272404.1"/>
    <property type="molecule type" value="Genomic_DNA"/>
</dbReference>
<keyword evidence="2" id="KW-1185">Reference proteome</keyword>
<evidence type="ECO:0000313" key="1">
    <source>
        <dbReference type="EMBL" id="MEQ2272404.1"/>
    </source>
</evidence>
<accession>A0ABV0WSG7</accession>